<protein>
    <recommendedName>
        <fullName evidence="4">Nucleoside-diphosphate sugar epimerase</fullName>
    </recommendedName>
</protein>
<evidence type="ECO:0000313" key="2">
    <source>
        <dbReference type="EMBL" id="GAA0604643.1"/>
    </source>
</evidence>
<dbReference type="EMBL" id="BAAAFZ010000095">
    <property type="protein sequence ID" value="GAA0604643.1"/>
    <property type="molecule type" value="Genomic_DNA"/>
</dbReference>
<keyword evidence="3" id="KW-1185">Reference proteome</keyword>
<evidence type="ECO:0000313" key="3">
    <source>
        <dbReference type="Proteomes" id="UP001501588"/>
    </source>
</evidence>
<dbReference type="Pfam" id="PF06258">
    <property type="entry name" value="Mito_fiss_Elm1"/>
    <property type="match status" value="1"/>
</dbReference>
<name>A0ABP3RDD1_9PROT</name>
<dbReference type="Proteomes" id="UP001501588">
    <property type="component" value="Unassembled WGS sequence"/>
</dbReference>
<comment type="caution">
    <text evidence="2">The sequence shown here is derived from an EMBL/GenBank/DDBJ whole genome shotgun (WGS) entry which is preliminary data.</text>
</comment>
<proteinExistence type="predicted"/>
<feature type="region of interest" description="Disordered" evidence="1">
    <location>
        <begin position="389"/>
        <end position="415"/>
    </location>
</feature>
<dbReference type="InterPro" id="IPR009367">
    <property type="entry name" value="Elm1-like"/>
</dbReference>
<dbReference type="RefSeq" id="WP_343897964.1">
    <property type="nucleotide sequence ID" value="NZ_BAAAFZ010000095.1"/>
</dbReference>
<evidence type="ECO:0008006" key="4">
    <source>
        <dbReference type="Google" id="ProtNLM"/>
    </source>
</evidence>
<sequence>MLHAPSALFPPDAPATAPYARGTPPRPRVWALLGPRTGDNNQVLALAEALGGVVETKPLRYWPPRRLTPTNRFGGAGVATLRPESRALLVPPWPDLVIGVGWRSVAAARWVKARSGGRARAVWIGRPRCHPARLDLVVTTPQYGVPPGPAVLENPLCVTRQTPERLAEAARAWAGRLRGFPEPRLVLLLGGDSWPHELRAEDARAACAALAARAAARGGGVLAVGGRRTSPAVLEAVRAALGAAPVPAALLGGEGAENPYAALLASAAEIAVTADSAAMVSDAVAAGKPVGLVPVQPARFAGAWLRLVRGMRRAAEGEEGSNAPVRLLGRFWGTLVRRGLAGWPRDLWFFWRALERRGLVGTVGEPARGEPPAVADLAAARVRRLLPVAEPPAPAGTGHGGAPPAPARPGGCGAA</sequence>
<evidence type="ECO:0000256" key="1">
    <source>
        <dbReference type="SAM" id="MobiDB-lite"/>
    </source>
</evidence>
<gene>
    <name evidence="2" type="ORF">GCM10009416_47850</name>
</gene>
<reference evidence="3" key="1">
    <citation type="journal article" date="2019" name="Int. J. Syst. Evol. Microbiol.">
        <title>The Global Catalogue of Microorganisms (GCM) 10K type strain sequencing project: providing services to taxonomists for standard genome sequencing and annotation.</title>
        <authorList>
            <consortium name="The Broad Institute Genomics Platform"/>
            <consortium name="The Broad Institute Genome Sequencing Center for Infectious Disease"/>
            <person name="Wu L."/>
            <person name="Ma J."/>
        </authorList>
    </citation>
    <scope>NUCLEOTIDE SEQUENCE [LARGE SCALE GENOMIC DNA]</scope>
    <source>
        <strain evidence="3">JCM 9933</strain>
    </source>
</reference>
<organism evidence="2 3">
    <name type="scientific">Craurococcus roseus</name>
    <dbReference type="NCBI Taxonomy" id="77585"/>
    <lineage>
        <taxon>Bacteria</taxon>
        <taxon>Pseudomonadati</taxon>
        <taxon>Pseudomonadota</taxon>
        <taxon>Alphaproteobacteria</taxon>
        <taxon>Acetobacterales</taxon>
        <taxon>Acetobacteraceae</taxon>
        <taxon>Craurococcus</taxon>
    </lineage>
</organism>
<accession>A0ABP3RDD1</accession>